<dbReference type="AlphaFoldDB" id="A0A0G0H7F2"/>
<organism evidence="1 2">
    <name type="scientific">Candidatus Woesebacteria bacterium GW2011_GWA1_37_7</name>
    <dbReference type="NCBI Taxonomy" id="1618545"/>
    <lineage>
        <taxon>Bacteria</taxon>
        <taxon>Candidatus Woeseibacteriota</taxon>
    </lineage>
</organism>
<name>A0A0G0H7F2_9BACT</name>
<evidence type="ECO:0000313" key="1">
    <source>
        <dbReference type="EMBL" id="KKQ38077.1"/>
    </source>
</evidence>
<gene>
    <name evidence="1" type="ORF">US53_C0002G0012</name>
</gene>
<sequence>RETHIHAYGENFLLKLVKVMGFQKEVDKKIIFGTLHLIKVRKK</sequence>
<proteinExistence type="predicted"/>
<reference evidence="1 2" key="1">
    <citation type="journal article" date="2015" name="Nature">
        <title>rRNA introns, odd ribosomes, and small enigmatic genomes across a large radiation of phyla.</title>
        <authorList>
            <person name="Brown C.T."/>
            <person name="Hug L.A."/>
            <person name="Thomas B.C."/>
            <person name="Sharon I."/>
            <person name="Castelle C.J."/>
            <person name="Singh A."/>
            <person name="Wilkins M.J."/>
            <person name="Williams K.H."/>
            <person name="Banfield J.F."/>
        </authorList>
    </citation>
    <scope>NUCLEOTIDE SEQUENCE [LARGE SCALE GENOMIC DNA]</scope>
</reference>
<accession>A0A0G0H7F2</accession>
<evidence type="ECO:0000313" key="2">
    <source>
        <dbReference type="Proteomes" id="UP000034591"/>
    </source>
</evidence>
<dbReference type="EMBL" id="LBTI01000002">
    <property type="protein sequence ID" value="KKQ38077.1"/>
    <property type="molecule type" value="Genomic_DNA"/>
</dbReference>
<feature type="non-terminal residue" evidence="1">
    <location>
        <position position="1"/>
    </location>
</feature>
<dbReference type="STRING" id="1618545.US53_C0002G0012"/>
<dbReference type="Proteomes" id="UP000034591">
    <property type="component" value="Unassembled WGS sequence"/>
</dbReference>
<evidence type="ECO:0008006" key="3">
    <source>
        <dbReference type="Google" id="ProtNLM"/>
    </source>
</evidence>
<comment type="caution">
    <text evidence="1">The sequence shown here is derived from an EMBL/GenBank/DDBJ whole genome shotgun (WGS) entry which is preliminary data.</text>
</comment>
<protein>
    <recommendedName>
        <fullName evidence="3">SAM-dependent methyltransferase</fullName>
    </recommendedName>
</protein>